<dbReference type="EMBL" id="ML119052">
    <property type="protein sequence ID" value="ROT41407.1"/>
    <property type="molecule type" value="Genomic_DNA"/>
</dbReference>
<dbReference type="Gene3D" id="1.20.140.150">
    <property type="match status" value="1"/>
</dbReference>
<feature type="transmembrane region" description="Helical" evidence="1">
    <location>
        <begin position="119"/>
        <end position="142"/>
    </location>
</feature>
<dbReference type="RefSeq" id="XP_028469213.1">
    <property type="nucleotide sequence ID" value="XM_028607779.1"/>
</dbReference>
<dbReference type="OrthoDB" id="61370at2759"/>
<evidence type="ECO:0000256" key="1">
    <source>
        <dbReference type="SAM" id="Phobius"/>
    </source>
</evidence>
<keyword evidence="1" id="KW-0472">Membrane</keyword>
<keyword evidence="1" id="KW-1133">Transmembrane helix</keyword>
<accession>A0A3N2Q3W7</accession>
<name>A0A3N2Q3W7_SODAK</name>
<sequence>MTRPYVYYSALVAFVAATAMTIASIAIPNWISYSSTSVDGETYSKHIGLHKTCSDLNDPPCRVFPTEDQCQGDERYFCGVWRTMGFLASFATVIYLAGIVSFVVVMAGGKFKREVGWKVLSPLLLLAALVEFVIMGVVVYIYNNDDQFTVPGWGLDTSWFLCTVSASIAVLCSVGLLLSAYLLPPEDDYEFLQDPVS</sequence>
<proteinExistence type="predicted"/>
<protein>
    <recommendedName>
        <fullName evidence="4">Pre-mRNA splicing factor</fullName>
    </recommendedName>
</protein>
<dbReference type="GeneID" id="39576257"/>
<dbReference type="AlphaFoldDB" id="A0A3N2Q3W7"/>
<feature type="transmembrane region" description="Helical" evidence="1">
    <location>
        <begin position="86"/>
        <end position="107"/>
    </location>
</feature>
<evidence type="ECO:0000313" key="2">
    <source>
        <dbReference type="EMBL" id="ROT41407.1"/>
    </source>
</evidence>
<dbReference type="Proteomes" id="UP000272025">
    <property type="component" value="Unassembled WGS sequence"/>
</dbReference>
<organism evidence="2 3">
    <name type="scientific">Sodiomyces alkalinus (strain CBS 110278 / VKM F-3762 / F11)</name>
    <name type="common">Alkaliphilic filamentous fungus</name>
    <dbReference type="NCBI Taxonomy" id="1314773"/>
    <lineage>
        <taxon>Eukaryota</taxon>
        <taxon>Fungi</taxon>
        <taxon>Dikarya</taxon>
        <taxon>Ascomycota</taxon>
        <taxon>Pezizomycotina</taxon>
        <taxon>Sordariomycetes</taxon>
        <taxon>Hypocreomycetidae</taxon>
        <taxon>Glomerellales</taxon>
        <taxon>Plectosphaerellaceae</taxon>
        <taxon>Sodiomyces</taxon>
    </lineage>
</organism>
<keyword evidence="1" id="KW-0812">Transmembrane</keyword>
<evidence type="ECO:0008006" key="4">
    <source>
        <dbReference type="Google" id="ProtNLM"/>
    </source>
</evidence>
<keyword evidence="3" id="KW-1185">Reference proteome</keyword>
<evidence type="ECO:0000313" key="3">
    <source>
        <dbReference type="Proteomes" id="UP000272025"/>
    </source>
</evidence>
<gene>
    <name evidence="2" type="ORF">SODALDRAFT_271516</name>
</gene>
<feature type="transmembrane region" description="Helical" evidence="1">
    <location>
        <begin position="158"/>
        <end position="183"/>
    </location>
</feature>
<feature type="transmembrane region" description="Helical" evidence="1">
    <location>
        <begin position="7"/>
        <end position="31"/>
    </location>
</feature>
<reference evidence="2 3" key="1">
    <citation type="journal article" date="2018" name="Mol. Ecol.">
        <title>The obligate alkalophilic soda-lake fungus Sodiomyces alkalinus has shifted to a protein diet.</title>
        <authorList>
            <person name="Grum-Grzhimaylo A.A."/>
            <person name="Falkoski D.L."/>
            <person name="van den Heuvel J."/>
            <person name="Valero-Jimenez C.A."/>
            <person name="Min B."/>
            <person name="Choi I.G."/>
            <person name="Lipzen A."/>
            <person name="Daum C.G."/>
            <person name="Aanen D.K."/>
            <person name="Tsang A."/>
            <person name="Henrissat B."/>
            <person name="Bilanenko E.N."/>
            <person name="de Vries R.P."/>
            <person name="van Kan J.A.L."/>
            <person name="Grigoriev I.V."/>
            <person name="Debets A.J.M."/>
        </authorList>
    </citation>
    <scope>NUCLEOTIDE SEQUENCE [LARGE SCALE GENOMIC DNA]</scope>
    <source>
        <strain evidence="2 3">F11</strain>
    </source>
</reference>